<dbReference type="STRING" id="888050.HMPREF9004_1699"/>
<accession>N6WC48</accession>
<keyword evidence="4" id="KW-1185">Reference proteome</keyword>
<dbReference type="InterPro" id="IPR010994">
    <property type="entry name" value="RuvA_2-like"/>
</dbReference>
<dbReference type="PANTHER" id="PTHR21180:SF32">
    <property type="entry name" value="ENDONUCLEASE_EXONUCLEASE_PHOSPHATASE FAMILY DOMAIN-CONTAINING PROTEIN 1"/>
    <property type="match status" value="1"/>
</dbReference>
<dbReference type="InterPro" id="IPR019554">
    <property type="entry name" value="Soluble_ligand-bd"/>
</dbReference>
<dbReference type="OrthoDB" id="9758724at2"/>
<dbReference type="Pfam" id="PF12836">
    <property type="entry name" value="HHH_3"/>
    <property type="match status" value="1"/>
</dbReference>
<evidence type="ECO:0000256" key="1">
    <source>
        <dbReference type="SAM" id="MobiDB-lite"/>
    </source>
</evidence>
<dbReference type="AlphaFoldDB" id="N6WC48"/>
<feature type="domain" description="Helix-hairpin-helix DNA-binding motif class 1" evidence="2">
    <location>
        <begin position="220"/>
        <end position="239"/>
    </location>
</feature>
<organism evidence="3 4">
    <name type="scientific">Schaalia cardiffensis F0333</name>
    <dbReference type="NCBI Taxonomy" id="888050"/>
    <lineage>
        <taxon>Bacteria</taxon>
        <taxon>Bacillati</taxon>
        <taxon>Actinomycetota</taxon>
        <taxon>Actinomycetes</taxon>
        <taxon>Actinomycetales</taxon>
        <taxon>Actinomycetaceae</taxon>
        <taxon>Schaalia</taxon>
    </lineage>
</organism>
<evidence type="ECO:0000313" key="3">
    <source>
        <dbReference type="EMBL" id="ENO17789.1"/>
    </source>
</evidence>
<comment type="caution">
    <text evidence="3">The sequence shown here is derived from an EMBL/GenBank/DDBJ whole genome shotgun (WGS) entry which is preliminary data.</text>
</comment>
<dbReference type="eggNOG" id="COG1555">
    <property type="taxonomic scope" value="Bacteria"/>
</dbReference>
<gene>
    <name evidence="3" type="primary">comEA</name>
    <name evidence="3" type="ORF">HMPREF9004_1699</name>
</gene>
<name>N6WC48_9ACTO</name>
<dbReference type="GO" id="GO:0006281">
    <property type="term" value="P:DNA repair"/>
    <property type="evidence" value="ECO:0007669"/>
    <property type="project" value="InterPro"/>
</dbReference>
<dbReference type="HOGENOM" id="CLU_052011_0_2_11"/>
<dbReference type="Gene3D" id="1.10.150.320">
    <property type="entry name" value="Photosystem II 12 kDa extrinsic protein"/>
    <property type="match status" value="1"/>
</dbReference>
<dbReference type="GO" id="GO:0003677">
    <property type="term" value="F:DNA binding"/>
    <property type="evidence" value="ECO:0007669"/>
    <property type="project" value="InterPro"/>
</dbReference>
<evidence type="ECO:0000259" key="2">
    <source>
        <dbReference type="SMART" id="SM00278"/>
    </source>
</evidence>
<dbReference type="InterPro" id="IPR003583">
    <property type="entry name" value="Hlx-hairpin-Hlx_DNA-bd_motif"/>
</dbReference>
<dbReference type="SUPFAM" id="SSF47781">
    <property type="entry name" value="RuvA domain 2-like"/>
    <property type="match status" value="1"/>
</dbReference>
<dbReference type="PATRIC" id="fig|888050.3.peg.1635"/>
<dbReference type="RefSeq" id="WP_005964422.1">
    <property type="nucleotide sequence ID" value="NZ_CP040505.1"/>
</dbReference>
<evidence type="ECO:0000313" key="4">
    <source>
        <dbReference type="Proteomes" id="UP000013015"/>
    </source>
</evidence>
<dbReference type="Pfam" id="PF10531">
    <property type="entry name" value="SLBB"/>
    <property type="match status" value="1"/>
</dbReference>
<dbReference type="GO" id="GO:0015628">
    <property type="term" value="P:protein secretion by the type II secretion system"/>
    <property type="evidence" value="ECO:0007669"/>
    <property type="project" value="TreeGrafter"/>
</dbReference>
<feature type="region of interest" description="Disordered" evidence="1">
    <location>
        <begin position="68"/>
        <end position="122"/>
    </location>
</feature>
<dbReference type="PANTHER" id="PTHR21180">
    <property type="entry name" value="ENDONUCLEASE/EXONUCLEASE/PHOSPHATASE FAMILY DOMAIN-CONTAINING PROTEIN 1"/>
    <property type="match status" value="1"/>
</dbReference>
<reference evidence="3 4" key="1">
    <citation type="submission" date="2013-03" db="EMBL/GenBank/DDBJ databases">
        <title>Reference genome for the Human Microbiome Project.</title>
        <authorList>
            <person name="Aqrawi P."/>
            <person name="Ayvaz T."/>
            <person name="Bess C."/>
            <person name="Blankenburg K."/>
            <person name="Coyle M."/>
            <person name="Deng J."/>
            <person name="Forbes L."/>
            <person name="Fowler G."/>
            <person name="Francisco L."/>
            <person name="Fu Q."/>
            <person name="Gibbs R."/>
            <person name="Gross S."/>
            <person name="Gubbala S."/>
            <person name="Hale W."/>
            <person name="Hemphill L."/>
            <person name="Highlander S."/>
            <person name="Hirani K."/>
            <person name="Jackson L."/>
            <person name="Jakkamsetti A."/>
            <person name="Javaid M."/>
            <person name="Jayaseelan J.C."/>
            <person name="Jiang H."/>
            <person name="Joshi V."/>
            <person name="Korchina V."/>
            <person name="Kovar C."/>
            <person name="Lara F."/>
            <person name="Lee S."/>
            <person name="Liu Y."/>
            <person name="Mata R."/>
            <person name="Mathew T."/>
            <person name="Munidasa M."/>
            <person name="Muzny D."/>
            <person name="Nazareth L."/>
            <person name="Ngo R."/>
            <person name="Nguyen L."/>
            <person name="Nguyen N."/>
            <person name="Okwuonu G."/>
            <person name="Ongeri F."/>
            <person name="Palculict T."/>
            <person name="Patil S."/>
            <person name="Petrosino J."/>
            <person name="Pham C."/>
            <person name="Pham P."/>
            <person name="Pu L.-L."/>
            <person name="Qin X."/>
            <person name="Qu J."/>
            <person name="Reid J."/>
            <person name="Ross M."/>
            <person name="Ruth R."/>
            <person name="Saada N."/>
            <person name="San Lucas F."/>
            <person name="Santibanez J."/>
            <person name="Shang Y."/>
            <person name="Simmons D."/>
            <person name="Song X.-Z."/>
            <person name="Tang L.-Y."/>
            <person name="Thornton R."/>
            <person name="Warren J."/>
            <person name="Weissenberger G."/>
            <person name="Wilczek-Boney K."/>
            <person name="Worley K."/>
            <person name="Youmans B."/>
            <person name="Zhang J."/>
            <person name="Zhang L."/>
            <person name="Zhao Z."/>
            <person name="Zhou C."/>
            <person name="Zhu D."/>
            <person name="Zhu Y."/>
        </authorList>
    </citation>
    <scope>NUCLEOTIDE SEQUENCE [LARGE SCALE GENOMIC DNA]</scope>
    <source>
        <strain evidence="3 4">F0333</strain>
    </source>
</reference>
<dbReference type="EMBL" id="AQHZ01000024">
    <property type="protein sequence ID" value="ENO17789.1"/>
    <property type="molecule type" value="Genomic_DNA"/>
</dbReference>
<dbReference type="InterPro" id="IPR051675">
    <property type="entry name" value="Endo/Exo/Phosphatase_dom_1"/>
</dbReference>
<dbReference type="Proteomes" id="UP000013015">
    <property type="component" value="Unassembled WGS sequence"/>
</dbReference>
<feature type="domain" description="Helix-hairpin-helix DNA-binding motif class 1" evidence="2">
    <location>
        <begin position="250"/>
        <end position="269"/>
    </location>
</feature>
<dbReference type="GO" id="GO:0015627">
    <property type="term" value="C:type II protein secretion system complex"/>
    <property type="evidence" value="ECO:0007669"/>
    <property type="project" value="TreeGrafter"/>
</dbReference>
<proteinExistence type="predicted"/>
<protein>
    <submittedName>
        <fullName evidence="3">Competence protein ComEA</fullName>
    </submittedName>
</protein>
<dbReference type="Gene3D" id="3.10.560.10">
    <property type="entry name" value="Outer membrane lipoprotein wza domain like"/>
    <property type="match status" value="1"/>
</dbReference>
<sequence>MDLLRRLRLKRLTRAVYSAKECAARERPERVIRLLPSPLSALALVLLLLVLAVFGIVRAQIPGNAHAIESASDSRQEPEDEQSGLRMDEEYGRGGTQKDTDAEGRESSEASGSASSLPRGGKKDTPLLIIHVAGAVGDPGVVHVPAGSRVIDALNAAGGALHEANLDAVNLARPVNDGEQILIPTIGDLGTNALGGTQASAHPQGASASSCVDIRTADAAAFETLDGIGPKLAQRIISFRESSGPFESVEDLDAVPGIGPALLARLREGVCQ</sequence>
<feature type="compositionally biased region" description="Basic and acidic residues" evidence="1">
    <location>
        <begin position="86"/>
        <end position="108"/>
    </location>
</feature>
<dbReference type="SMART" id="SM00278">
    <property type="entry name" value="HhH1"/>
    <property type="match status" value="2"/>
</dbReference>